<dbReference type="GO" id="GO:0005783">
    <property type="term" value="C:endoplasmic reticulum"/>
    <property type="evidence" value="ECO:0007669"/>
    <property type="project" value="TreeGrafter"/>
</dbReference>
<keyword evidence="1" id="KW-0143">Chaperone</keyword>
<dbReference type="CDD" id="cd06257">
    <property type="entry name" value="DnaJ"/>
    <property type="match status" value="1"/>
</dbReference>
<evidence type="ECO:0000256" key="1">
    <source>
        <dbReference type="ARBA" id="ARBA00023186"/>
    </source>
</evidence>
<organism evidence="5 6">
    <name type="scientific">Lunasporangiospora selenospora</name>
    <dbReference type="NCBI Taxonomy" id="979761"/>
    <lineage>
        <taxon>Eukaryota</taxon>
        <taxon>Fungi</taxon>
        <taxon>Fungi incertae sedis</taxon>
        <taxon>Mucoromycota</taxon>
        <taxon>Mortierellomycotina</taxon>
        <taxon>Mortierellomycetes</taxon>
        <taxon>Mortierellales</taxon>
        <taxon>Mortierellaceae</taxon>
        <taxon>Lunasporangiospora</taxon>
    </lineage>
</organism>
<evidence type="ECO:0000259" key="4">
    <source>
        <dbReference type="PROSITE" id="PS50076"/>
    </source>
</evidence>
<feature type="transmembrane region" description="Helical" evidence="3">
    <location>
        <begin position="202"/>
        <end position="223"/>
    </location>
</feature>
<keyword evidence="3" id="KW-0472">Membrane</keyword>
<dbReference type="InterPro" id="IPR036869">
    <property type="entry name" value="J_dom_sf"/>
</dbReference>
<keyword evidence="6" id="KW-1185">Reference proteome</keyword>
<dbReference type="SMART" id="SM00271">
    <property type="entry name" value="DnaJ"/>
    <property type="match status" value="1"/>
</dbReference>
<evidence type="ECO:0000256" key="2">
    <source>
        <dbReference type="SAM" id="MobiDB-lite"/>
    </source>
</evidence>
<evidence type="ECO:0000256" key="3">
    <source>
        <dbReference type="SAM" id="Phobius"/>
    </source>
</evidence>
<protein>
    <recommendedName>
        <fullName evidence="4">J domain-containing protein</fullName>
    </recommendedName>
</protein>
<dbReference type="PANTHER" id="PTHR44360">
    <property type="entry name" value="DNAJ HOMOLOG SUBFAMILY B MEMBER 9"/>
    <property type="match status" value="1"/>
</dbReference>
<feature type="region of interest" description="Disordered" evidence="2">
    <location>
        <begin position="29"/>
        <end position="60"/>
    </location>
</feature>
<feature type="compositionally biased region" description="Polar residues" evidence="2">
    <location>
        <begin position="47"/>
        <end position="60"/>
    </location>
</feature>
<feature type="transmembrane region" description="Helical" evidence="3">
    <location>
        <begin position="235"/>
        <end position="253"/>
    </location>
</feature>
<dbReference type="GO" id="GO:0036503">
    <property type="term" value="P:ERAD pathway"/>
    <property type="evidence" value="ECO:0007669"/>
    <property type="project" value="TreeGrafter"/>
</dbReference>
<keyword evidence="3" id="KW-1133">Transmembrane helix</keyword>
<dbReference type="PANTHER" id="PTHR44360:SF1">
    <property type="entry name" value="DNAJ HOMOLOG SUBFAMILY B MEMBER 9"/>
    <property type="match status" value="1"/>
</dbReference>
<comment type="caution">
    <text evidence="5">The sequence shown here is derived from an EMBL/GenBank/DDBJ whole genome shotgun (WGS) entry which is preliminary data.</text>
</comment>
<dbReference type="GO" id="GO:0051787">
    <property type="term" value="F:misfolded protein binding"/>
    <property type="evidence" value="ECO:0007669"/>
    <property type="project" value="TreeGrafter"/>
</dbReference>
<evidence type="ECO:0000313" key="5">
    <source>
        <dbReference type="EMBL" id="KAF9579996.1"/>
    </source>
</evidence>
<reference evidence="5" key="1">
    <citation type="journal article" date="2020" name="Fungal Divers.">
        <title>Resolving the Mortierellaceae phylogeny through synthesis of multi-gene phylogenetics and phylogenomics.</title>
        <authorList>
            <person name="Vandepol N."/>
            <person name="Liber J."/>
            <person name="Desiro A."/>
            <person name="Na H."/>
            <person name="Kennedy M."/>
            <person name="Barry K."/>
            <person name="Grigoriev I.V."/>
            <person name="Miller A.N."/>
            <person name="O'Donnell K."/>
            <person name="Stajich J.E."/>
            <person name="Bonito G."/>
        </authorList>
    </citation>
    <scope>NUCLEOTIDE SEQUENCE</scope>
    <source>
        <strain evidence="5">KOD1015</strain>
    </source>
</reference>
<feature type="domain" description="J" evidence="4">
    <location>
        <begin position="113"/>
        <end position="177"/>
    </location>
</feature>
<feature type="transmembrane region" description="Helical" evidence="3">
    <location>
        <begin position="90"/>
        <end position="110"/>
    </location>
</feature>
<dbReference type="Pfam" id="PF00226">
    <property type="entry name" value="DnaJ"/>
    <property type="match status" value="1"/>
</dbReference>
<proteinExistence type="predicted"/>
<sequence length="402" mass="44366">MVGWMVVPGLATRLVQGIFYAVKYSTRNRHSSKSTPPITSPAKASKKSQALSNRGLSTPDITTPAIISPSTMIAAPMAGTARFARDRNRIYCLVILAYLVYTLVGSYTALDKSYYDVLDLPFHRFSQKQLKTNFRRASLLYHPDKVGQAGADMFVGIREAHDVLADPVKRFAYDRFGPTAFSKCSNCVTANDHLRNGVKLTLMYYTLAAMGLIVLGILGNGDGGGAQKTVANGRYWRFVFLFGLLALELNMILSPSPSLLEAVRLPSLSSLISLISTATSDFASSSAFYHLGPVLVQMMLSRSFGPSSGSTETTTMLVPFLPPAVTVQSALARLEELTNIANRESSERMDGLVDVFRGDKKYMEQLQRLMERMGLDSRLIQDQQYRQTKLSIIKRVCERGQV</sequence>
<gene>
    <name evidence="5" type="ORF">BGW38_003523</name>
</gene>
<evidence type="ECO:0000313" key="6">
    <source>
        <dbReference type="Proteomes" id="UP000780801"/>
    </source>
</evidence>
<dbReference type="AlphaFoldDB" id="A0A9P6FSJ7"/>
<dbReference type="OrthoDB" id="436519at2759"/>
<dbReference type="InterPro" id="IPR001623">
    <property type="entry name" value="DnaJ_domain"/>
</dbReference>
<dbReference type="Proteomes" id="UP000780801">
    <property type="component" value="Unassembled WGS sequence"/>
</dbReference>
<dbReference type="PROSITE" id="PS50076">
    <property type="entry name" value="DNAJ_2"/>
    <property type="match status" value="1"/>
</dbReference>
<accession>A0A9P6FSJ7</accession>
<keyword evidence="3" id="KW-0812">Transmembrane</keyword>
<dbReference type="GO" id="GO:0051087">
    <property type="term" value="F:protein-folding chaperone binding"/>
    <property type="evidence" value="ECO:0007669"/>
    <property type="project" value="TreeGrafter"/>
</dbReference>
<dbReference type="InterPro" id="IPR051948">
    <property type="entry name" value="Hsp70_co-chaperone_J-domain"/>
</dbReference>
<dbReference type="EMBL" id="JAABOA010002348">
    <property type="protein sequence ID" value="KAF9579996.1"/>
    <property type="molecule type" value="Genomic_DNA"/>
</dbReference>
<dbReference type="SUPFAM" id="SSF46565">
    <property type="entry name" value="Chaperone J-domain"/>
    <property type="match status" value="1"/>
</dbReference>
<dbReference type="Gene3D" id="1.10.287.110">
    <property type="entry name" value="DnaJ domain"/>
    <property type="match status" value="1"/>
</dbReference>
<name>A0A9P6FSJ7_9FUNG</name>